<reference evidence="3" key="1">
    <citation type="submission" date="2025-08" db="UniProtKB">
        <authorList>
            <consortium name="RefSeq"/>
        </authorList>
    </citation>
    <scope>IDENTIFICATION</scope>
</reference>
<gene>
    <name evidence="3" type="primary">CFAP46</name>
</gene>
<feature type="non-terminal residue" evidence="3">
    <location>
        <position position="1"/>
    </location>
</feature>
<dbReference type="PANTHER" id="PTHR15977:SF15">
    <property type="entry name" value="CILIA- AND FLAGELLA-ASSOCIATED PROTEIN 46"/>
    <property type="match status" value="1"/>
</dbReference>
<feature type="region of interest" description="Disordered" evidence="1">
    <location>
        <begin position="1564"/>
        <end position="1583"/>
    </location>
</feature>
<feature type="compositionally biased region" description="Basic and acidic residues" evidence="1">
    <location>
        <begin position="1636"/>
        <end position="1652"/>
    </location>
</feature>
<dbReference type="GeneID" id="103599061"/>
<protein>
    <submittedName>
        <fullName evidence="3">Tetratricopeptide repeat protein 40</fullName>
    </submittedName>
</protein>
<feature type="compositionally biased region" description="Basic and acidic residues" evidence="1">
    <location>
        <begin position="1565"/>
        <end position="1576"/>
    </location>
</feature>
<feature type="region of interest" description="Disordered" evidence="1">
    <location>
        <begin position="1636"/>
        <end position="1668"/>
    </location>
</feature>
<accession>A0ABM0RL79</accession>
<sequence>TWIESLSQYAMSNWLRSAEIGQEIQEAWIVQNAVVYVLNHNHHLLMAGRQKELVDALTQLLGIVKAIGHNGDPMMLVTLCNALARGLIISSIPTQTSEKSKRLVRPNVFHTPLDSGATSEIKMAVEVCEFALSLTSGSVPEVAVPSSARQQLIATWVKGKQLLQQQIGPRLGTDEQGSNEDINAVTRVLVALEMYSCNGLGLMDFTVPSLAQLVKMASECNWSDPLVELQTLTRLTHFACAARDHEVTMACSQNAIQTGIKSLKTFGPAKAPLAAEMLCTAACVQGKSIMENLQGRKQRRLAAAKAFTDSARFGGMAGSSALVMVAARHFWNTWLPLLSSAANRKKAKGAVQKIIGIINKTEAKKQEKGKTLFLHQWPTADFQSGGTTEGYFLPGAEDDLTLRAALYGLLFHSHADQDDWEGGLRVLDEAAQALPRTAHRLLIFKHMVIVKAKLGQNFSMEIQKFKDESEGYVASMWHRLALNSKHVHGELTCYHSAIRALQKPESKWQKVDYILEFSEWLYYNQFPLEDVVFHIEWAIEILLAMKPPGDVPKPEPTPEEEHTPVQTPAESPVSEHGEAASWERLHSVRQLEALARAHILLALVVGPGAASHQDACLLAYAFLRRLWQVSLTTAGKLIPESKIPAAASSHLLLPKKEEKSKEKEKEKTKEREKGTGKENKGKEKGKDAKQSQTPVPSRQLEDLPTSVEEWAFYSCPEELLSVFKQDKSDFTINASSIQKPTYSLYFLDHLAKALQKMFLHELAIPVLQLGVLLADSVVESKSLADLYHLRLAQVCSDLRLRGAAAQHQDALRQVYLCDSEQASCRKEIALRKEKNKEPVSDERLPVPRERAPPGQLPGMKRLVAKDKILKINGETGRDLDGTCFPQLWMLKAEVLLEMDLHQPARLLLAEAHLAFQELDDPFAESQCLLLLAQLANKEKNHGQARTLVERAQRLGGTEELWYNSALTLAETLLSTEEEGREITVCHLFQKLIDAFEVLKKERPNRMPMLEFFTTDLEARCVSLQITVAQEAADSEPPDGCFLLKGMDDTLMKIEEKFINCGYRENCVDIKLERAKIKRLCAQWERDEEGKTAHYLEAYDLVQRAVAEEEERLHSVQSLLSFQDLQNVNTPLMRKLARLKLSLAEVSLDVLQVTWEEALQRELEQGSVERLLADYLHSTSGDSPVGLQWLTLKRTLAHTALQQLGSLQPLCVNCVQIRAQLLGLAGRALHLLAMRADPVRPTLYWEEGLSVGTKPSSHKSLELEVEDAGVEESSWDPPASRAAPKEYSRKGVDLKRRMTMAQRYLAQASEVLLQCLQVALGSSLLDIAAAASLEMVECTSTLDPVATCQFLALSQSCSASGMMRDVLLTATANTSSSQLAALLQLQHRLRCQDRTSTSLFTTVEQRLATISKAWQNLCVTEQHFDLLSEIPPTFRLLFLHHSRDRSRLYGAAYEKPRLLPAAKGKTLQVGGHCKVSRVTVSPTALSDLLASAQQFREQTQAKVYSEDIALSPGVELGGVHLQEKEDCLRTLSSVLRPLEEYLRPLSPLLRCPEARVQMPTVVVDSGKPKVKDKERKMSTPQASTDQPEAADYVILIVDRHFLELPLEGLSVFNEGTVSSVSREFSLQILCNRLHKEETDGGARKEGKGSDLRKRSPAKKGKKGGTPRMVPPDCIIVDSDNFKFVVDPYAEARGGEMLAPVSITRQILERFRDSFTSRWVGHLGSKNFLSQAEWEQVLGSCSGFFFYGMEGFLSHVLVERLVAMNLQECQMMVLLDRTQSLESMRRQMAVSENKSTSQLSLEEPIETAILLSLVGVRSIVANQWPTLLRDNALRASLLWDNLLTFGKSIGKVVHLLQKMEGTEMLNQDDAHHILKDKLAILRPPLQSSELLPSALNLVLYGLPHQAIA</sequence>
<name>A0ABM0RL79_GALVR</name>
<dbReference type="PANTHER" id="PTHR15977">
    <property type="entry name" value="CILIA- AND FLAGELLA-ASSOCIATED PROTEIN 46"/>
    <property type="match status" value="1"/>
</dbReference>
<evidence type="ECO:0000313" key="2">
    <source>
        <dbReference type="Proteomes" id="UP000694923"/>
    </source>
</evidence>
<feature type="compositionally biased region" description="Basic and acidic residues" evidence="1">
    <location>
        <begin position="835"/>
        <end position="851"/>
    </location>
</feature>
<feature type="compositionally biased region" description="Basic and acidic residues" evidence="1">
    <location>
        <begin position="654"/>
        <end position="689"/>
    </location>
</feature>
<keyword evidence="2" id="KW-1185">Reference proteome</keyword>
<feature type="compositionally biased region" description="Basic residues" evidence="1">
    <location>
        <begin position="1653"/>
        <end position="1663"/>
    </location>
</feature>
<feature type="region of interest" description="Disordered" evidence="1">
    <location>
        <begin position="550"/>
        <end position="579"/>
    </location>
</feature>
<dbReference type="InterPro" id="IPR039586">
    <property type="entry name" value="CFAP46"/>
</dbReference>
<feature type="region of interest" description="Disordered" evidence="1">
    <location>
        <begin position="649"/>
        <end position="702"/>
    </location>
</feature>
<dbReference type="Proteomes" id="UP000694923">
    <property type="component" value="Unplaced"/>
</dbReference>
<feature type="region of interest" description="Disordered" evidence="1">
    <location>
        <begin position="835"/>
        <end position="857"/>
    </location>
</feature>
<evidence type="ECO:0000313" key="3">
    <source>
        <dbReference type="RefSeq" id="XP_008581370.1"/>
    </source>
</evidence>
<evidence type="ECO:0000256" key="1">
    <source>
        <dbReference type="SAM" id="MobiDB-lite"/>
    </source>
</evidence>
<organism evidence="2 3">
    <name type="scientific">Galeopterus variegatus</name>
    <name type="common">Malayan flying lemur</name>
    <name type="synonym">Cynocephalus variegatus</name>
    <dbReference type="NCBI Taxonomy" id="482537"/>
    <lineage>
        <taxon>Eukaryota</taxon>
        <taxon>Metazoa</taxon>
        <taxon>Chordata</taxon>
        <taxon>Craniata</taxon>
        <taxon>Vertebrata</taxon>
        <taxon>Euteleostomi</taxon>
        <taxon>Mammalia</taxon>
        <taxon>Eutheria</taxon>
        <taxon>Euarchontoglires</taxon>
        <taxon>Dermoptera</taxon>
        <taxon>Cynocephalidae</taxon>
        <taxon>Galeopterus</taxon>
    </lineage>
</organism>
<proteinExistence type="predicted"/>
<dbReference type="RefSeq" id="XP_008581370.1">
    <property type="nucleotide sequence ID" value="XM_008583148.1"/>
</dbReference>
<feature type="region of interest" description="Disordered" evidence="1">
    <location>
        <begin position="1266"/>
        <end position="1286"/>
    </location>
</feature>